<keyword evidence="2" id="KW-1185">Reference proteome</keyword>
<evidence type="ECO:0000313" key="2">
    <source>
        <dbReference type="Proteomes" id="UP000540128"/>
    </source>
</evidence>
<dbReference type="Proteomes" id="UP000540128">
    <property type="component" value="Unassembled WGS sequence"/>
</dbReference>
<proteinExistence type="predicted"/>
<accession>A0A7Y6CB34</accession>
<evidence type="ECO:0000313" key="1">
    <source>
        <dbReference type="EMBL" id="NUV30035.1"/>
    </source>
</evidence>
<comment type="caution">
    <text evidence="1">The sequence shown here is derived from an EMBL/GenBank/DDBJ whole genome shotgun (WGS) entry which is preliminary data.</text>
</comment>
<name>A0A7Y6CB34_9ACTN</name>
<dbReference type="AlphaFoldDB" id="A0A7Y6CB34"/>
<gene>
    <name evidence="1" type="ORF">G6W59_17225</name>
</gene>
<dbReference type="EMBL" id="JAANNT010000014">
    <property type="protein sequence ID" value="NUV30035.1"/>
    <property type="molecule type" value="Genomic_DNA"/>
</dbReference>
<dbReference type="RefSeq" id="WP_175457191.1">
    <property type="nucleotide sequence ID" value="NZ_JAANNT010000014.1"/>
</dbReference>
<protein>
    <submittedName>
        <fullName evidence="1">Uncharacterized protein</fullName>
    </submittedName>
</protein>
<sequence length="83" mass="9064">MTEIPSWSAENWAIAPPSEADWLHDLCGEGTTGSMPPALPDAAWVLHALYEHVSGPVEATYDDLDKALLEDAGIEAVRIPWKH</sequence>
<reference evidence="1 2" key="1">
    <citation type="submission" date="2020-03" db="EMBL/GenBank/DDBJ databases">
        <title>Complete genome sequence of sixteen Streptomyces strains facilitates identification of candidate genes involved in plant growth-promotion in grain legumes and cereals.</title>
        <authorList>
            <person name="Gopalakrishnan S."/>
            <person name="Thakur V."/>
            <person name="Saxena R."/>
            <person name="Vadlamudi S."/>
            <person name="Purohit S."/>
            <person name="Kumar V."/>
            <person name="Rathore A."/>
            <person name="Chitikineni A."/>
            <person name="Varshney R.K."/>
        </authorList>
    </citation>
    <scope>NUCLEOTIDE SEQUENCE [LARGE SCALE GENOMIC DNA]</scope>
    <source>
        <strain evidence="1 2">KAI-180</strain>
    </source>
</reference>
<organism evidence="1 2">
    <name type="scientific">Streptomyces odorifer</name>
    <dbReference type="NCBI Taxonomy" id="53450"/>
    <lineage>
        <taxon>Bacteria</taxon>
        <taxon>Bacillati</taxon>
        <taxon>Actinomycetota</taxon>
        <taxon>Actinomycetes</taxon>
        <taxon>Kitasatosporales</taxon>
        <taxon>Streptomycetaceae</taxon>
        <taxon>Streptomyces</taxon>
        <taxon>Streptomyces albidoflavus group</taxon>
    </lineage>
</organism>